<evidence type="ECO:0000256" key="3">
    <source>
        <dbReference type="ARBA" id="ARBA00022679"/>
    </source>
</evidence>
<dbReference type="PANTHER" id="PTHR11548:SF1">
    <property type="entry name" value="THYMIDYLATE SYNTHASE 1"/>
    <property type="match status" value="1"/>
</dbReference>
<feature type="binding site" description="in other chain" evidence="5">
    <location>
        <begin position="239"/>
        <end position="241"/>
    </location>
    <ligand>
        <name>dUMP</name>
        <dbReference type="ChEBI" id="CHEBI:246422"/>
        <note>ligand shared between dimeric partners</note>
    </ligand>
</feature>
<dbReference type="CDD" id="cd00351">
    <property type="entry name" value="TS_Pyrimidine_HMase"/>
    <property type="match status" value="1"/>
</dbReference>
<evidence type="ECO:0000256" key="1">
    <source>
        <dbReference type="ARBA" id="ARBA00011947"/>
    </source>
</evidence>
<evidence type="ECO:0000313" key="10">
    <source>
        <dbReference type="Proteomes" id="UP000319578"/>
    </source>
</evidence>
<dbReference type="OrthoDB" id="9774633at2"/>
<reference evidence="7 10" key="3">
    <citation type="submission" date="2019-06" db="EMBL/GenBank/DDBJ databases">
        <title>Whole genome shotgun sequence of Brevibacillus reuszeri NBRC 15719.</title>
        <authorList>
            <person name="Hosoyama A."/>
            <person name="Uohara A."/>
            <person name="Ohji S."/>
            <person name="Ichikawa N."/>
        </authorList>
    </citation>
    <scope>NUCLEOTIDE SEQUENCE [LARGE SCALE GENOMIC DNA]</scope>
    <source>
        <strain evidence="7 10">NBRC 15719</strain>
    </source>
</reference>
<dbReference type="EC" id="2.1.1.45" evidence="1 5"/>
<dbReference type="GO" id="GO:0005829">
    <property type="term" value="C:cytosol"/>
    <property type="evidence" value="ECO:0007669"/>
    <property type="project" value="TreeGrafter"/>
</dbReference>
<dbReference type="STRING" id="54915.ADS79_14695"/>
<comment type="catalytic activity">
    <reaction evidence="5">
        <text>dUMP + (6R)-5,10-methylene-5,6,7,8-tetrahydrofolate = 7,8-dihydrofolate + dTMP</text>
        <dbReference type="Rhea" id="RHEA:12104"/>
        <dbReference type="ChEBI" id="CHEBI:15636"/>
        <dbReference type="ChEBI" id="CHEBI:57451"/>
        <dbReference type="ChEBI" id="CHEBI:63528"/>
        <dbReference type="ChEBI" id="CHEBI:246422"/>
        <dbReference type="EC" id="2.1.1.45"/>
    </reaction>
</comment>
<dbReference type="PANTHER" id="PTHR11548">
    <property type="entry name" value="THYMIDYLATE SYNTHASE 1"/>
    <property type="match status" value="1"/>
</dbReference>
<evidence type="ECO:0000259" key="6">
    <source>
        <dbReference type="Pfam" id="PF00303"/>
    </source>
</evidence>
<name>A0A0K9YNC2_9BACL</name>
<dbReference type="NCBIfam" id="TIGR03284">
    <property type="entry name" value="thym_sym"/>
    <property type="match status" value="1"/>
</dbReference>
<dbReference type="EMBL" id="BJON01000028">
    <property type="protein sequence ID" value="GED72340.1"/>
    <property type="molecule type" value="Genomic_DNA"/>
</dbReference>
<comment type="function">
    <text evidence="5">Catalyzes the reductive methylation of 2'-deoxyuridine-5'-monophosphate (dUMP) to 2'-deoxythymidine-5'-monophosphate (dTMP) while utilizing 5,10-methylenetetrahydrofolate (mTHF) as the methyl donor and reductant in the reaction, yielding dihydrofolate (DHF) as a by-product. This enzymatic reaction provides an intracellular de novo source of dTMP, an essential precursor for DNA biosynthesis.</text>
</comment>
<accession>A0A0K9YNC2</accession>
<reference evidence="9" key="1">
    <citation type="submission" date="2015-07" db="EMBL/GenBank/DDBJ databases">
        <title>Genome sequencing project for genomic taxonomy and phylogenomics of Bacillus-like bacteria.</title>
        <authorList>
            <person name="Liu B."/>
            <person name="Wang J."/>
            <person name="Zhu Y."/>
            <person name="Liu G."/>
            <person name="Chen Q."/>
            <person name="Chen Z."/>
            <person name="Lan J."/>
            <person name="Che J."/>
            <person name="Ge C."/>
            <person name="Shi H."/>
            <person name="Pan Z."/>
            <person name="Liu X."/>
        </authorList>
    </citation>
    <scope>NUCLEOTIDE SEQUENCE [LARGE SCALE GENOMIC DNA]</scope>
    <source>
        <strain evidence="9">DSM 9887</strain>
    </source>
</reference>
<dbReference type="Pfam" id="PF00303">
    <property type="entry name" value="Thymidylat_synt"/>
    <property type="match status" value="1"/>
</dbReference>
<dbReference type="RefSeq" id="WP_049739183.1">
    <property type="nucleotide sequence ID" value="NZ_BJON01000028.1"/>
</dbReference>
<comment type="caution">
    <text evidence="8">The sequence shown here is derived from an EMBL/GenBank/DDBJ whole genome shotgun (WGS) entry which is preliminary data.</text>
</comment>
<dbReference type="GO" id="GO:0006231">
    <property type="term" value="P:dTMP biosynthetic process"/>
    <property type="evidence" value="ECO:0007669"/>
    <property type="project" value="UniProtKB-UniRule"/>
</dbReference>
<feature type="binding site" evidence="5">
    <location>
        <position position="201"/>
    </location>
    <ligand>
        <name>(6R)-5,10-methylene-5,6,7,8-tetrahydrofolate</name>
        <dbReference type="ChEBI" id="CHEBI:15636"/>
    </ligand>
</feature>
<keyword evidence="4 5" id="KW-0545">Nucleotide biosynthesis</keyword>
<organism evidence="8 9">
    <name type="scientific">Brevibacillus reuszeri</name>
    <dbReference type="NCBI Taxonomy" id="54915"/>
    <lineage>
        <taxon>Bacteria</taxon>
        <taxon>Bacillati</taxon>
        <taxon>Bacillota</taxon>
        <taxon>Bacilli</taxon>
        <taxon>Bacillales</taxon>
        <taxon>Paenibacillaceae</taxon>
        <taxon>Brevibacillus</taxon>
    </lineage>
</organism>
<dbReference type="PATRIC" id="fig|54915.3.peg.1928"/>
<dbReference type="InterPro" id="IPR000398">
    <property type="entry name" value="Thymidylate_synthase"/>
</dbReference>
<dbReference type="AlphaFoldDB" id="A0A0K9YNC2"/>
<comment type="subunit">
    <text evidence="5">Homodimer.</text>
</comment>
<feature type="active site" description="Nucleophile" evidence="5">
    <location>
        <position position="178"/>
    </location>
</feature>
<dbReference type="InterPro" id="IPR045097">
    <property type="entry name" value="Thymidate_synth/dCMP_Mease"/>
</dbReference>
<proteinExistence type="inferred from homology"/>
<keyword evidence="10" id="KW-1185">Reference proteome</keyword>
<evidence type="ECO:0000313" key="7">
    <source>
        <dbReference type="EMBL" id="GED72340.1"/>
    </source>
</evidence>
<feature type="domain" description="Thymidylate synthase/dCMP hydroxymethylase" evidence="6">
    <location>
        <begin position="7"/>
        <end position="296"/>
    </location>
</feature>
<dbReference type="SUPFAM" id="SSF55831">
    <property type="entry name" value="Thymidylate synthase/dCMP hydroxymethylase"/>
    <property type="match status" value="1"/>
</dbReference>
<feature type="binding site" evidence="5">
    <location>
        <begin position="158"/>
        <end position="159"/>
    </location>
    <ligand>
        <name>dUMP</name>
        <dbReference type="ChEBI" id="CHEBI:246422"/>
        <note>ligand shared between dimeric partners</note>
    </ligand>
</feature>
<reference evidence="8" key="2">
    <citation type="submission" date="2015-07" db="EMBL/GenBank/DDBJ databases">
        <title>MeaNS - Measles Nucleotide Surveillance Program.</title>
        <authorList>
            <person name="Tran T."/>
            <person name="Druce J."/>
        </authorList>
    </citation>
    <scope>NUCLEOTIDE SEQUENCE</scope>
    <source>
        <strain evidence="8">DSM 9887</strain>
    </source>
</reference>
<comment type="subcellular location">
    <subcellularLocation>
        <location evidence="5">Cytoplasm</location>
    </subcellularLocation>
</comment>
<dbReference type="GO" id="GO:0004799">
    <property type="term" value="F:thymidylate synthase activity"/>
    <property type="evidence" value="ECO:0007669"/>
    <property type="project" value="UniProtKB-UniRule"/>
</dbReference>
<dbReference type="Gene3D" id="3.30.572.10">
    <property type="entry name" value="Thymidylate synthase/dCMP hydroxymethylase domain"/>
    <property type="match status" value="1"/>
</dbReference>
<feature type="binding site" evidence="5">
    <location>
        <position position="295"/>
    </location>
    <ligand>
        <name>(6R)-5,10-methylene-5,6,7,8-tetrahydrofolate</name>
        <dbReference type="ChEBI" id="CHEBI:15636"/>
    </ligand>
</feature>
<comment type="caution">
    <text evidence="5">Lacks conserved residue(s) required for the propagation of feature annotation.</text>
</comment>
<dbReference type="InterPro" id="IPR023451">
    <property type="entry name" value="Thymidate_synth/dCMP_Mease_dom"/>
</dbReference>
<dbReference type="GO" id="GO:0006235">
    <property type="term" value="P:dTTP biosynthetic process"/>
    <property type="evidence" value="ECO:0007669"/>
    <property type="project" value="UniProtKB-UniRule"/>
</dbReference>
<keyword evidence="2 5" id="KW-0489">Methyltransferase</keyword>
<gene>
    <name evidence="5" type="primary">thyA</name>
    <name evidence="7" type="synonym">thyA1</name>
    <name evidence="8" type="ORF">ADS79_14695</name>
    <name evidence="7" type="ORF">BRE01_60420</name>
</gene>
<dbReference type="InterPro" id="IPR036926">
    <property type="entry name" value="Thymidate_synth/dCMP_Mease_sf"/>
</dbReference>
<protein>
    <recommendedName>
        <fullName evidence="1 5">Thymidylate synthase</fullName>
        <shortName evidence="5">TS</shortName>
        <shortName evidence="5">TSase</shortName>
        <ecNumber evidence="1 5">2.1.1.45</ecNumber>
    </recommendedName>
</protein>
<evidence type="ECO:0000256" key="2">
    <source>
        <dbReference type="ARBA" id="ARBA00022603"/>
    </source>
</evidence>
<keyword evidence="3 5" id="KW-0808">Transferase</keyword>
<evidence type="ECO:0000313" key="9">
    <source>
        <dbReference type="Proteomes" id="UP000036834"/>
    </source>
</evidence>
<sequence>MSIADIKYKELISDIIQNGEWDNDKQVRAIWLDGKPAYTKSVISKKLQFDNTEVPILTTKQVYWKTAIKELLWIWQIKSNRVQDLRNMNFHIWNEWEIQEGEWKGTIGAAYGYQLGKPCRAIPSQTIEQDKYNVGIDYPKIDQVDYLLWSLKNNPSSRRHLTTLWDKDDLDEMSLTPCVWKTNWIIKRGKMHLVVGIRSNDLALGNPFNVFQYYVLQRMIAQVTGYELGTLTFDIDDCHLYDRHQEALIEQIKRDPYPAPTLWIKPEIKNFYDFTIDDFKLIDYKYHPSIKMEVAI</sequence>
<dbReference type="EMBL" id="LGIQ01000009">
    <property type="protein sequence ID" value="KNB70214.1"/>
    <property type="molecule type" value="Genomic_DNA"/>
</dbReference>
<dbReference type="PRINTS" id="PR00108">
    <property type="entry name" value="THYMDSNTHASE"/>
</dbReference>
<feature type="binding site" description="in other chain" evidence="5">
    <location>
        <begin position="198"/>
        <end position="201"/>
    </location>
    <ligand>
        <name>dUMP</name>
        <dbReference type="ChEBI" id="CHEBI:246422"/>
        <note>ligand shared between dimeric partners</note>
    </ligand>
</feature>
<dbReference type="HAMAP" id="MF_00008">
    <property type="entry name" value="Thymidy_synth_bact"/>
    <property type="match status" value="1"/>
</dbReference>
<dbReference type="GO" id="GO:0032259">
    <property type="term" value="P:methylation"/>
    <property type="evidence" value="ECO:0007669"/>
    <property type="project" value="UniProtKB-KW"/>
</dbReference>
<evidence type="ECO:0000313" key="8">
    <source>
        <dbReference type="EMBL" id="KNB70214.1"/>
    </source>
</evidence>
<comment type="similarity">
    <text evidence="5">Belongs to the thymidylate synthase family. Bacterial-type ThyA subfamily.</text>
</comment>
<comment type="pathway">
    <text evidence="5">Pyrimidine metabolism; dTTP biosynthesis.</text>
</comment>
<feature type="binding site" description="in other chain" evidence="5">
    <location>
        <position position="209"/>
    </location>
    <ligand>
        <name>dUMP</name>
        <dbReference type="ChEBI" id="CHEBI:246422"/>
        <note>ligand shared between dimeric partners</note>
    </ligand>
</feature>
<evidence type="ECO:0000256" key="4">
    <source>
        <dbReference type="ARBA" id="ARBA00022727"/>
    </source>
</evidence>
<evidence type="ECO:0000256" key="5">
    <source>
        <dbReference type="HAMAP-Rule" id="MF_00008"/>
    </source>
</evidence>
<dbReference type="Proteomes" id="UP000036834">
    <property type="component" value="Unassembled WGS sequence"/>
</dbReference>
<dbReference type="UniPathway" id="UPA00575"/>
<keyword evidence="5" id="KW-0963">Cytoplasm</keyword>
<dbReference type="Proteomes" id="UP000319578">
    <property type="component" value="Unassembled WGS sequence"/>
</dbReference>